<keyword evidence="2" id="KW-0175">Coiled coil</keyword>
<dbReference type="AlphaFoldDB" id="A0A1H3TZD2"/>
<evidence type="ECO:0000313" key="5">
    <source>
        <dbReference type="Proteomes" id="UP000198935"/>
    </source>
</evidence>
<keyword evidence="5" id="KW-1185">Reference proteome</keyword>
<dbReference type="InterPro" id="IPR001173">
    <property type="entry name" value="Glyco_trans_2-like"/>
</dbReference>
<reference evidence="5" key="1">
    <citation type="submission" date="2016-10" db="EMBL/GenBank/DDBJ databases">
        <authorList>
            <person name="Varghese N."/>
            <person name="Submissions S."/>
        </authorList>
    </citation>
    <scope>NUCLEOTIDE SEQUENCE [LARGE SCALE GENOMIC DNA]</scope>
    <source>
        <strain evidence="5">SP</strain>
    </source>
</reference>
<dbReference type="STRING" id="1503961.SAMN05421736_1179"/>
<dbReference type="Pfam" id="PF00535">
    <property type="entry name" value="Glycos_transf_2"/>
    <property type="match status" value="1"/>
</dbReference>
<comment type="similarity">
    <text evidence="1">Belongs to the glycosyltransferase 2 family.</text>
</comment>
<evidence type="ECO:0000259" key="3">
    <source>
        <dbReference type="Pfam" id="PF00535"/>
    </source>
</evidence>
<dbReference type="SUPFAM" id="SSF53756">
    <property type="entry name" value="UDP-Glycosyltransferase/glycogen phosphorylase"/>
    <property type="match status" value="1"/>
</dbReference>
<dbReference type="SUPFAM" id="SSF53448">
    <property type="entry name" value="Nucleotide-diphospho-sugar transferases"/>
    <property type="match status" value="1"/>
</dbReference>
<evidence type="ECO:0000313" key="4">
    <source>
        <dbReference type="EMBL" id="SDZ55570.1"/>
    </source>
</evidence>
<dbReference type="PANTHER" id="PTHR22916:SF3">
    <property type="entry name" value="UDP-GLCNAC:BETAGAL BETA-1,3-N-ACETYLGLUCOSAMINYLTRANSFERASE-LIKE PROTEIN 1"/>
    <property type="match status" value="1"/>
</dbReference>
<gene>
    <name evidence="4" type="ORF">SAMN05421736_1179</name>
</gene>
<dbReference type="Pfam" id="PF13692">
    <property type="entry name" value="Glyco_trans_1_4"/>
    <property type="match status" value="1"/>
</dbReference>
<dbReference type="InterPro" id="IPR029044">
    <property type="entry name" value="Nucleotide-diphossugar_trans"/>
</dbReference>
<dbReference type="Gene3D" id="3.90.550.10">
    <property type="entry name" value="Spore Coat Polysaccharide Biosynthesis Protein SpsA, Chain A"/>
    <property type="match status" value="1"/>
</dbReference>
<keyword evidence="4" id="KW-0808">Transferase</keyword>
<protein>
    <submittedName>
        <fullName evidence="4">Glycosyl transferases group 1</fullName>
    </submittedName>
</protein>
<accession>A0A1H3TZD2</accession>
<dbReference type="PANTHER" id="PTHR22916">
    <property type="entry name" value="GLYCOSYLTRANSFERASE"/>
    <property type="match status" value="1"/>
</dbReference>
<name>A0A1H3TZD2_9BACI</name>
<dbReference type="Gene3D" id="3.40.50.2000">
    <property type="entry name" value="Glycogen Phosphorylase B"/>
    <property type="match status" value="1"/>
</dbReference>
<dbReference type="GO" id="GO:0016758">
    <property type="term" value="F:hexosyltransferase activity"/>
    <property type="evidence" value="ECO:0007669"/>
    <property type="project" value="UniProtKB-ARBA"/>
</dbReference>
<evidence type="ECO:0000256" key="2">
    <source>
        <dbReference type="SAM" id="Coils"/>
    </source>
</evidence>
<feature type="domain" description="Glycosyltransferase 2-like" evidence="3">
    <location>
        <begin position="275"/>
        <end position="409"/>
    </location>
</feature>
<dbReference type="CDD" id="cd00761">
    <property type="entry name" value="Glyco_tranf_GTA_type"/>
    <property type="match status" value="1"/>
</dbReference>
<proteinExistence type="inferred from homology"/>
<dbReference type="Proteomes" id="UP000198935">
    <property type="component" value="Unassembled WGS sequence"/>
</dbReference>
<sequence>MKENENFEEELMIKRQQIAEWKAKITHLDAQIEEEKKRNEQLIRKRNDIVSQFAAMKQSKVWKVLRRFKKFLWNIWQITSGKRKWHQLYQRSTKQKSAERRLKRLRYSLYDLGFIKKALADLEDIFFKTDNQYLKRLVAWELALWHANQYKKEDANKCLKYLSEAVKGERSRDFLRRKTILEAECYTLLGQTDKAKHSITKALATEEHGDLYLAAANLETSPEDRVKWINKALQLYGMSKITFKIPGNQTAYDGLGSEHMIEHGISNSEEKTTVSVIMPVYNAEKVIRTSIESILAQTWSNIELLVVDDCSDDATVTIVKEYEKKDTRVRLIKAKTNGGAYKARNLALREAAGEFVTINDADDWSHPEKLSTQAVHLLDNPNVIANTTQQARATEELQFHRRGKPGSYLFANLSSLMFRRKQVMNALGYWDEVRFGADGEFKRRLKIVFGDEAVVDLNTGPYSFQRQSSSSLTGNQAFGYHGFFMGARKEYHDSYTYFHKTSAPTDLRYEIKQVSRPFAVPEPMLPTREKKQPDGRRHFDIIIASDFRLLGGTNMSNIEEVKAHKRMGLRTGLIQMARYDFYSEKQINPNIRKLIDGDQVQMLVYGEKISCDVLIVRHPPVLQEWQKYIPDVEAHSINVIVNQPPKREYSENGKVLYDFYHCAENLKQYFGKQGKWFPIGPLVRETLYEHHAKELKGIKLGFEDWVNIIDVDEWKRQERPPRRAKIIIGRHSRSQYVKWPADREQLQMIYPESDDYEIHVLGGASVPEEMLGRLPSNWHVKEFGELHPRDFLAELDVFVYYTHPDWVEAFGRVIFEAMAAGVPVIIPPSYMELFGEAAIYAEPHEVKEKIAQLMADDSFYTSQVERAFVYVEKHFGYTKHAERLKEQMLDKNTSIVE</sequence>
<organism evidence="4 5">
    <name type="scientific">Evansella caseinilytica</name>
    <dbReference type="NCBI Taxonomy" id="1503961"/>
    <lineage>
        <taxon>Bacteria</taxon>
        <taxon>Bacillati</taxon>
        <taxon>Bacillota</taxon>
        <taxon>Bacilli</taxon>
        <taxon>Bacillales</taxon>
        <taxon>Bacillaceae</taxon>
        <taxon>Evansella</taxon>
    </lineage>
</organism>
<evidence type="ECO:0000256" key="1">
    <source>
        <dbReference type="ARBA" id="ARBA00006739"/>
    </source>
</evidence>
<feature type="coiled-coil region" evidence="2">
    <location>
        <begin position="4"/>
        <end position="52"/>
    </location>
</feature>
<dbReference type="EMBL" id="FNPI01000017">
    <property type="protein sequence ID" value="SDZ55570.1"/>
    <property type="molecule type" value="Genomic_DNA"/>
</dbReference>